<name>A0AAD3XHH1_NEPGR</name>
<comment type="caution">
    <text evidence="2">The sequence shown here is derived from an EMBL/GenBank/DDBJ whole genome shotgun (WGS) entry which is preliminary data.</text>
</comment>
<dbReference type="AlphaFoldDB" id="A0AAD3XHH1"/>
<evidence type="ECO:0000313" key="3">
    <source>
        <dbReference type="Proteomes" id="UP001279734"/>
    </source>
</evidence>
<keyword evidence="1" id="KW-1133">Transmembrane helix</keyword>
<reference evidence="2" key="1">
    <citation type="submission" date="2023-05" db="EMBL/GenBank/DDBJ databases">
        <title>Nepenthes gracilis genome sequencing.</title>
        <authorList>
            <person name="Fukushima K."/>
        </authorList>
    </citation>
    <scope>NUCLEOTIDE SEQUENCE</scope>
    <source>
        <strain evidence="2">SING2019-196</strain>
    </source>
</reference>
<accession>A0AAD3XHH1</accession>
<sequence length="109" mass="11959">MMDGTPKWMLIMLVAEKALGCLDDPFGGNPELVHSRQVLRWIVGFYATFSNLLILPEPNSMLEVLDSNGSTAAAGGMCCLPGICHFMVLHLRATEHRMTPGCELQLLDV</sequence>
<evidence type="ECO:0000256" key="1">
    <source>
        <dbReference type="SAM" id="Phobius"/>
    </source>
</evidence>
<feature type="transmembrane region" description="Helical" evidence="1">
    <location>
        <begin position="38"/>
        <end position="56"/>
    </location>
</feature>
<keyword evidence="1" id="KW-0472">Membrane</keyword>
<protein>
    <submittedName>
        <fullName evidence="2">Uncharacterized protein</fullName>
    </submittedName>
</protein>
<keyword evidence="3" id="KW-1185">Reference proteome</keyword>
<gene>
    <name evidence="2" type="ORF">Nepgr_006548</name>
</gene>
<organism evidence="2 3">
    <name type="scientific">Nepenthes gracilis</name>
    <name type="common">Slender pitcher plant</name>
    <dbReference type="NCBI Taxonomy" id="150966"/>
    <lineage>
        <taxon>Eukaryota</taxon>
        <taxon>Viridiplantae</taxon>
        <taxon>Streptophyta</taxon>
        <taxon>Embryophyta</taxon>
        <taxon>Tracheophyta</taxon>
        <taxon>Spermatophyta</taxon>
        <taxon>Magnoliopsida</taxon>
        <taxon>eudicotyledons</taxon>
        <taxon>Gunneridae</taxon>
        <taxon>Pentapetalae</taxon>
        <taxon>Caryophyllales</taxon>
        <taxon>Nepenthaceae</taxon>
        <taxon>Nepenthes</taxon>
    </lineage>
</organism>
<evidence type="ECO:0000313" key="2">
    <source>
        <dbReference type="EMBL" id="GMH04708.1"/>
    </source>
</evidence>
<proteinExistence type="predicted"/>
<feature type="transmembrane region" description="Helical" evidence="1">
    <location>
        <begin position="68"/>
        <end position="89"/>
    </location>
</feature>
<dbReference type="EMBL" id="BSYO01000005">
    <property type="protein sequence ID" value="GMH04708.1"/>
    <property type="molecule type" value="Genomic_DNA"/>
</dbReference>
<keyword evidence="1" id="KW-0812">Transmembrane</keyword>
<dbReference type="Proteomes" id="UP001279734">
    <property type="component" value="Unassembled WGS sequence"/>
</dbReference>